<dbReference type="Pfam" id="PF13302">
    <property type="entry name" value="Acetyltransf_3"/>
    <property type="match status" value="1"/>
</dbReference>
<dbReference type="InterPro" id="IPR000182">
    <property type="entry name" value="GNAT_dom"/>
</dbReference>
<dbReference type="InterPro" id="IPR016181">
    <property type="entry name" value="Acyl_CoA_acyltransferase"/>
</dbReference>
<dbReference type="Pfam" id="PF13420">
    <property type="entry name" value="Acetyltransf_4"/>
    <property type="match status" value="1"/>
</dbReference>
<dbReference type="PROSITE" id="PS51186">
    <property type="entry name" value="GNAT"/>
    <property type="match status" value="1"/>
</dbReference>
<dbReference type="PANTHER" id="PTHR43415">
    <property type="entry name" value="SPERMIDINE N(1)-ACETYLTRANSFERASE"/>
    <property type="match status" value="1"/>
</dbReference>
<evidence type="ECO:0000259" key="1">
    <source>
        <dbReference type="PROSITE" id="PS51186"/>
    </source>
</evidence>
<protein>
    <recommendedName>
        <fullName evidence="1">N-acetyltransferase domain-containing protein</fullName>
    </recommendedName>
</protein>
<dbReference type="PANTHER" id="PTHR43415:SF3">
    <property type="entry name" value="GNAT-FAMILY ACETYLTRANSFERASE"/>
    <property type="match status" value="1"/>
</dbReference>
<gene>
    <name evidence="2" type="ORF">GCM10022388_12800</name>
</gene>
<evidence type="ECO:0000313" key="2">
    <source>
        <dbReference type="EMBL" id="GAA4048598.1"/>
    </source>
</evidence>
<organism evidence="2 3">
    <name type="scientific">Flavobacterium chungnamense</name>
    <dbReference type="NCBI Taxonomy" id="706182"/>
    <lineage>
        <taxon>Bacteria</taxon>
        <taxon>Pseudomonadati</taxon>
        <taxon>Bacteroidota</taxon>
        <taxon>Flavobacteriia</taxon>
        <taxon>Flavobacteriales</taxon>
        <taxon>Flavobacteriaceae</taxon>
        <taxon>Flavobacterium</taxon>
    </lineage>
</organism>
<dbReference type="SUPFAM" id="SSF55729">
    <property type="entry name" value="Acyl-CoA N-acyltransferases (Nat)"/>
    <property type="match status" value="2"/>
</dbReference>
<keyword evidence="3" id="KW-1185">Reference proteome</keyword>
<evidence type="ECO:0000313" key="3">
    <source>
        <dbReference type="Proteomes" id="UP001500426"/>
    </source>
</evidence>
<name>A0ABP7UNT6_9FLAO</name>
<feature type="domain" description="N-acetyltransferase" evidence="1">
    <location>
        <begin position="186"/>
        <end position="339"/>
    </location>
</feature>
<dbReference type="CDD" id="cd04301">
    <property type="entry name" value="NAT_SF"/>
    <property type="match status" value="1"/>
</dbReference>
<comment type="caution">
    <text evidence="2">The sequence shown here is derived from an EMBL/GenBank/DDBJ whole genome shotgun (WGS) entry which is preliminary data.</text>
</comment>
<proteinExistence type="predicted"/>
<accession>A0ABP7UNT6</accession>
<dbReference type="EMBL" id="BAABCS010000014">
    <property type="protein sequence ID" value="GAA4048598.1"/>
    <property type="molecule type" value="Genomic_DNA"/>
</dbReference>
<dbReference type="Proteomes" id="UP001500426">
    <property type="component" value="Unassembled WGS sequence"/>
</dbReference>
<dbReference type="RefSeq" id="WP_345092372.1">
    <property type="nucleotide sequence ID" value="NZ_BAABCS010000014.1"/>
</dbReference>
<reference evidence="3" key="1">
    <citation type="journal article" date="2019" name="Int. J. Syst. Evol. Microbiol.">
        <title>The Global Catalogue of Microorganisms (GCM) 10K type strain sequencing project: providing services to taxonomists for standard genome sequencing and annotation.</title>
        <authorList>
            <consortium name="The Broad Institute Genomics Platform"/>
            <consortium name="The Broad Institute Genome Sequencing Center for Infectious Disease"/>
            <person name="Wu L."/>
            <person name="Ma J."/>
        </authorList>
    </citation>
    <scope>NUCLEOTIDE SEQUENCE [LARGE SCALE GENOMIC DNA]</scope>
    <source>
        <strain evidence="3">JCM 17068</strain>
    </source>
</reference>
<dbReference type="Gene3D" id="3.40.630.30">
    <property type="match status" value="2"/>
</dbReference>
<sequence>MRNYKCLSVSKFESNGFHIESLRNEDMYEIMDIRNQQIYHLRQNEPLTKEKQENYFATVVAGLFEQEKPNQLLFSFFENGNFIGYGGLVHINWVDKNAEISFVMKTELEKDSFAKYWANYLKLIEKLAFEELNFHKIFTYAFDLRPHLYPVLESCGFKEEARLKEHCFFDGQFLDVVYHAKMNRTISFRKANENDMMLYFNWTNDVSVRENSYQSEPISLENHQNWFYKKIKEDTCFMVVFENHIGSPIGQVRIQKQDENTAVIGISNDANHRGKGYASKMIQIASEEFLKQNPQICISAYIKIENKASEKAFEKAGYELDVVLEYDGIPSYHYIKKYANR</sequence>